<reference evidence="6" key="1">
    <citation type="submission" date="2020-04" db="EMBL/GenBank/DDBJ databases">
        <authorList>
            <person name="Neveu A P."/>
        </authorList>
    </citation>
    <scope>NUCLEOTIDE SEQUENCE</scope>
    <source>
        <tissue evidence="6">Whole embryo</tissue>
    </source>
</reference>
<dbReference type="SUPFAM" id="SSF55060">
    <property type="entry name" value="GHMP Kinase, C-terminal domain"/>
    <property type="match status" value="1"/>
</dbReference>
<keyword evidence="1" id="KW-0547">Nucleotide-binding</keyword>
<dbReference type="InterPro" id="IPR053034">
    <property type="entry name" value="Glucuronokinase-like"/>
</dbReference>
<dbReference type="Pfam" id="PF08544">
    <property type="entry name" value="GHMP_kinases_C"/>
    <property type="match status" value="1"/>
</dbReference>
<feature type="domain" description="GHMP kinase C-terminal" evidence="5">
    <location>
        <begin position="526"/>
        <end position="595"/>
    </location>
</feature>
<dbReference type="Pfam" id="PF00288">
    <property type="entry name" value="GHMP_kinases_N"/>
    <property type="match status" value="1"/>
</dbReference>
<dbReference type="InterPro" id="IPR020568">
    <property type="entry name" value="Ribosomal_Su5_D2-typ_SF"/>
</dbReference>
<dbReference type="Pfam" id="PF00483">
    <property type="entry name" value="NTP_transferase"/>
    <property type="match status" value="1"/>
</dbReference>
<dbReference type="GO" id="GO:0005524">
    <property type="term" value="F:ATP binding"/>
    <property type="evidence" value="ECO:0007669"/>
    <property type="project" value="UniProtKB-KW"/>
</dbReference>
<feature type="domain" description="Nucleotidyl transferase" evidence="4">
    <location>
        <begin position="33"/>
        <end position="215"/>
    </location>
</feature>
<evidence type="ECO:0000256" key="1">
    <source>
        <dbReference type="ARBA" id="ARBA00022741"/>
    </source>
</evidence>
<dbReference type="InterPro" id="IPR029044">
    <property type="entry name" value="Nucleotide-diphossugar_trans"/>
</dbReference>
<gene>
    <name evidence="6" type="primary">Hr-002</name>
</gene>
<evidence type="ECO:0000259" key="3">
    <source>
        <dbReference type="Pfam" id="PF00288"/>
    </source>
</evidence>
<dbReference type="SUPFAM" id="SSF53448">
    <property type="entry name" value="Nucleotide-diphospho-sugar transferases"/>
    <property type="match status" value="1"/>
</dbReference>
<dbReference type="InterPro" id="IPR006204">
    <property type="entry name" value="GHMP_kinase_N_dom"/>
</dbReference>
<dbReference type="GO" id="GO:0047940">
    <property type="term" value="F:glucuronokinase activity"/>
    <property type="evidence" value="ECO:0007669"/>
    <property type="project" value="TreeGrafter"/>
</dbReference>
<dbReference type="SUPFAM" id="SSF54211">
    <property type="entry name" value="Ribosomal protein S5 domain 2-like"/>
    <property type="match status" value="1"/>
</dbReference>
<dbReference type="InterPro" id="IPR005835">
    <property type="entry name" value="NTP_transferase_dom"/>
</dbReference>
<dbReference type="AlphaFoldDB" id="A0A6F9DE17"/>
<evidence type="ECO:0000259" key="4">
    <source>
        <dbReference type="Pfam" id="PF00483"/>
    </source>
</evidence>
<dbReference type="EMBL" id="LR785825">
    <property type="protein sequence ID" value="CAB3254094.1"/>
    <property type="molecule type" value="mRNA"/>
</dbReference>
<accession>A0A6F9DE17</accession>
<dbReference type="PANTHER" id="PTHR38710">
    <property type="entry name" value="WITH PUTATIVE URIDYL PYROPHOSPHORYLASE-RELATED"/>
    <property type="match status" value="1"/>
</dbReference>
<dbReference type="FunFam" id="3.30.230.10:FF:000090">
    <property type="entry name" value="glucuronokinase 1-like isoform X1"/>
    <property type="match status" value="1"/>
</dbReference>
<protein>
    <submittedName>
        <fullName evidence="6">Transcription factor protein</fullName>
    </submittedName>
</protein>
<evidence type="ECO:0000313" key="6">
    <source>
        <dbReference type="EMBL" id="CAB3254094.1"/>
    </source>
</evidence>
<keyword evidence="2" id="KW-0067">ATP-binding</keyword>
<feature type="domain" description="GHMP kinase N-terminal" evidence="3">
    <location>
        <begin position="363"/>
        <end position="450"/>
    </location>
</feature>
<evidence type="ECO:0000256" key="2">
    <source>
        <dbReference type="ARBA" id="ARBA00022840"/>
    </source>
</evidence>
<sequence>MICIILVAGHGAQLEKDILKSDNPQHLELAGVPKALLAGLSGKKIIDYWWNVVNMRQLFSAVYLVTNADKYKHYERWATANDFPVENIINDGSTTIETSLGSVADFALALQNKQIEDDVLVVAGDMLFEDQNCDISQVVKYFKHKNGELVIYYEMDANEDRSTRGIVEVDLETNRIIKFYEKPEEGKTTSMLASVVFYCFRRDTLSTVNTYLEANVQTNLRSFGKYMEWLINETGATVYGMKLPTRFQLIGQVTLDDYEKWLTYFKQKQSQPFSRKPYTSRAYARVGLIGNPSDGFFGKTISMSITNFWANVTIRESEKLILMPHPLNDPTSFGSMGDLYGISKKEGYLGGLRLLQATCKKFYEYCSEKGIALCKKNFTLSYDTNIPRQVGLAGSSAIVTATLNCLLQFFSLSEIDMPKPIRAKFALSVETDELYINAGLQDRVVQVYEGLVHMDFSRDLLESQGYGKYEYLKFKSLPKFWLAFNSDPSDSGKVHSDVRQRFDAGDKTIADAMKQFSDLTTQAWECVEKDDWVSFAKLMDQNFDLRKNIYGEKCLGQRNLEMIEIARKYSSSGKFPGSGGAVVGICHDEEKKVMLKKELQSKGFVYCDIVPFFP</sequence>
<dbReference type="Gene3D" id="3.90.550.10">
    <property type="entry name" value="Spore Coat Polysaccharide Biosynthesis Protein SpsA, Chain A"/>
    <property type="match status" value="1"/>
</dbReference>
<organism evidence="6">
    <name type="scientific">Phallusia mammillata</name>
    <dbReference type="NCBI Taxonomy" id="59560"/>
    <lineage>
        <taxon>Eukaryota</taxon>
        <taxon>Metazoa</taxon>
        <taxon>Chordata</taxon>
        <taxon>Tunicata</taxon>
        <taxon>Ascidiacea</taxon>
        <taxon>Phlebobranchia</taxon>
        <taxon>Ascidiidae</taxon>
        <taxon>Phallusia</taxon>
    </lineage>
</organism>
<dbReference type="PANTHER" id="PTHR38710:SF1">
    <property type="entry name" value="WITH PUTATIVE URIDYL PYROPHOSPHORYLASE-RELATED"/>
    <property type="match status" value="1"/>
</dbReference>
<dbReference type="InterPro" id="IPR036554">
    <property type="entry name" value="GHMP_kinase_C_sf"/>
</dbReference>
<name>A0A6F9DE17_9ASCI</name>
<proteinExistence type="evidence at transcript level"/>
<dbReference type="InterPro" id="IPR013750">
    <property type="entry name" value="GHMP_kinase_C_dom"/>
</dbReference>
<dbReference type="Gene3D" id="3.30.230.120">
    <property type="match status" value="1"/>
</dbReference>
<evidence type="ECO:0000259" key="5">
    <source>
        <dbReference type="Pfam" id="PF08544"/>
    </source>
</evidence>